<dbReference type="InterPro" id="IPR019734">
    <property type="entry name" value="TPR_rpt"/>
</dbReference>
<protein>
    <submittedName>
        <fullName evidence="4">ATP-binding protein</fullName>
    </submittedName>
</protein>
<comment type="caution">
    <text evidence="4">The sequence shown here is derived from an EMBL/GenBank/DDBJ whole genome shotgun (WGS) entry which is preliminary data.</text>
</comment>
<feature type="non-terminal residue" evidence="4">
    <location>
        <position position="1"/>
    </location>
</feature>
<evidence type="ECO:0000256" key="2">
    <source>
        <dbReference type="ARBA" id="ARBA00022840"/>
    </source>
</evidence>
<dbReference type="GO" id="GO:0004016">
    <property type="term" value="F:adenylate cyclase activity"/>
    <property type="evidence" value="ECO:0007669"/>
    <property type="project" value="TreeGrafter"/>
</dbReference>
<keyword evidence="1" id="KW-0547">Nucleotide-binding</keyword>
<dbReference type="PANTHER" id="PTHR16305:SF35">
    <property type="entry name" value="TRANSCRIPTIONAL ACTIVATOR DOMAIN"/>
    <property type="match status" value="1"/>
</dbReference>
<dbReference type="InterPro" id="IPR041664">
    <property type="entry name" value="AAA_16"/>
</dbReference>
<accession>A0A538SCS6</accession>
<feature type="domain" description="AAA+ ATPase" evidence="3">
    <location>
        <begin position="22"/>
        <end position="183"/>
    </location>
</feature>
<dbReference type="AlphaFoldDB" id="A0A538SCS6"/>
<dbReference type="GO" id="GO:0005524">
    <property type="term" value="F:ATP binding"/>
    <property type="evidence" value="ECO:0007669"/>
    <property type="project" value="UniProtKB-KW"/>
</dbReference>
<dbReference type="InterPro" id="IPR027417">
    <property type="entry name" value="P-loop_NTPase"/>
</dbReference>
<dbReference type="Proteomes" id="UP000317716">
    <property type="component" value="Unassembled WGS sequence"/>
</dbReference>
<dbReference type="InterPro" id="IPR003593">
    <property type="entry name" value="AAA+_ATPase"/>
</dbReference>
<evidence type="ECO:0000313" key="4">
    <source>
        <dbReference type="EMBL" id="TMQ49174.1"/>
    </source>
</evidence>
<dbReference type="Pfam" id="PF13191">
    <property type="entry name" value="AAA_16"/>
    <property type="match status" value="1"/>
</dbReference>
<evidence type="ECO:0000259" key="3">
    <source>
        <dbReference type="SMART" id="SM00382"/>
    </source>
</evidence>
<dbReference type="InterPro" id="IPR011990">
    <property type="entry name" value="TPR-like_helical_dom_sf"/>
</dbReference>
<sequence length="791" mass="82052">LVLGREREIARLAAEGPAAASRARVTVLRGEPGAGKSALLSTLAARAALAGKGVVMLSCAGDAASAILALARRLAVEAGSGTGGAAPTEAVREMLACETDTLSEKDVAALADAAVAWSRAWADRQGAPLLLLDDFDRLDPDARAFVRRLVLHPHAPPARWVWARRGSAAGAPDDERLLLEAGVADAMELSPLGEPDLARLAAARLGQPAPAALVEFLWSGCRGHPGLAIELLRAAAAAGALREDDTGLIVAADELSQIRAPASFEESLLARLDALGGAAAEAALALAVSTRPEPASRLHAIAPAANEALLARLVEAGLAARDEAGGFRLTPPALSSALLERLPESARKELHAAALAAGPLPAAERFAHLAAAGRAGEALEAAAAALAARGRYDAAAPHAARALELEPAAIERPARWVLLSTATVRSGNPKDLALITARALAEPLPPAMRSRLLSNDAARLIAAADLDRARAVAREALALAQDDGDREALGVAALTLASVVGSGGPPEEFDALTALALDSFTRSGNLTGQLRARVSRGNAARRRERRDEARGIYHEASAIAREHRLRLALEELLVNSGGNQLEDGRFAEARDELTEAARLALEDGRPRGAAIAIAHLAQLEGLCGRRASALRHAHHATRLAGAYLPEQEAFAWRSLSQAERNAGRRGRALAAARRALALSARYENVADEDWCRIEMGRAAAAAGRWSDAGRVWGAALESRRPGITNGFLMLLALAGRAALRGGDLEGAAARLAEAERGLGSQASPYAAAVAETLRAELALARGRMAEGADAA</sequence>
<evidence type="ECO:0000313" key="5">
    <source>
        <dbReference type="Proteomes" id="UP000317716"/>
    </source>
</evidence>
<dbReference type="Gene3D" id="3.40.50.300">
    <property type="entry name" value="P-loop containing nucleotide triphosphate hydrolases"/>
    <property type="match status" value="1"/>
</dbReference>
<gene>
    <name evidence="4" type="ORF">E6K72_12510</name>
</gene>
<dbReference type="Gene3D" id="1.25.40.10">
    <property type="entry name" value="Tetratricopeptide repeat domain"/>
    <property type="match status" value="2"/>
</dbReference>
<dbReference type="SUPFAM" id="SSF52540">
    <property type="entry name" value="P-loop containing nucleoside triphosphate hydrolases"/>
    <property type="match status" value="1"/>
</dbReference>
<dbReference type="GO" id="GO:0005737">
    <property type="term" value="C:cytoplasm"/>
    <property type="evidence" value="ECO:0007669"/>
    <property type="project" value="TreeGrafter"/>
</dbReference>
<organism evidence="4 5">
    <name type="scientific">Eiseniibacteriota bacterium</name>
    <dbReference type="NCBI Taxonomy" id="2212470"/>
    <lineage>
        <taxon>Bacteria</taxon>
        <taxon>Candidatus Eiseniibacteriota</taxon>
    </lineage>
</organism>
<feature type="non-terminal residue" evidence="4">
    <location>
        <position position="791"/>
    </location>
</feature>
<dbReference type="SMART" id="SM00382">
    <property type="entry name" value="AAA"/>
    <property type="match status" value="1"/>
</dbReference>
<evidence type="ECO:0000256" key="1">
    <source>
        <dbReference type="ARBA" id="ARBA00022741"/>
    </source>
</evidence>
<dbReference type="SMART" id="SM00028">
    <property type="entry name" value="TPR"/>
    <property type="match status" value="5"/>
</dbReference>
<keyword evidence="2 4" id="KW-0067">ATP-binding</keyword>
<reference evidence="4 5" key="1">
    <citation type="journal article" date="2019" name="Nat. Microbiol.">
        <title>Mediterranean grassland soil C-N compound turnover is dependent on rainfall and depth, and is mediated by genomically divergent microorganisms.</title>
        <authorList>
            <person name="Diamond S."/>
            <person name="Andeer P.F."/>
            <person name="Li Z."/>
            <person name="Crits-Christoph A."/>
            <person name="Burstein D."/>
            <person name="Anantharaman K."/>
            <person name="Lane K.R."/>
            <person name="Thomas B.C."/>
            <person name="Pan C."/>
            <person name="Northen T.R."/>
            <person name="Banfield J.F."/>
        </authorList>
    </citation>
    <scope>NUCLEOTIDE SEQUENCE [LARGE SCALE GENOMIC DNA]</scope>
    <source>
        <strain evidence="4">WS_2</strain>
    </source>
</reference>
<proteinExistence type="predicted"/>
<dbReference type="PANTHER" id="PTHR16305">
    <property type="entry name" value="TESTICULAR SOLUBLE ADENYLYL CYCLASE"/>
    <property type="match status" value="1"/>
</dbReference>
<name>A0A538SCS6_UNCEI</name>
<dbReference type="SUPFAM" id="SSF48452">
    <property type="entry name" value="TPR-like"/>
    <property type="match status" value="1"/>
</dbReference>
<dbReference type="EMBL" id="VBOS01000457">
    <property type="protein sequence ID" value="TMQ49174.1"/>
    <property type="molecule type" value="Genomic_DNA"/>
</dbReference>